<name>A0AAN6WW45_9PEZI</name>
<dbReference type="AlphaFoldDB" id="A0AAN6WW45"/>
<proteinExistence type="predicted"/>
<dbReference type="Proteomes" id="UP001302126">
    <property type="component" value="Unassembled WGS sequence"/>
</dbReference>
<feature type="region of interest" description="Disordered" evidence="1">
    <location>
        <begin position="598"/>
        <end position="733"/>
    </location>
</feature>
<dbReference type="CDD" id="cd11524">
    <property type="entry name" value="SYLF"/>
    <property type="match status" value="1"/>
</dbReference>
<feature type="region of interest" description="Disordered" evidence="1">
    <location>
        <begin position="1"/>
        <end position="34"/>
    </location>
</feature>
<dbReference type="PANTHER" id="PTHR15629">
    <property type="entry name" value="SH3YL1 PROTEIN"/>
    <property type="match status" value="1"/>
</dbReference>
<feature type="region of interest" description="Disordered" evidence="1">
    <location>
        <begin position="430"/>
        <end position="460"/>
    </location>
</feature>
<feature type="compositionally biased region" description="Polar residues" evidence="1">
    <location>
        <begin position="627"/>
        <end position="644"/>
    </location>
</feature>
<evidence type="ECO:0000313" key="4">
    <source>
        <dbReference type="Proteomes" id="UP001302126"/>
    </source>
</evidence>
<feature type="compositionally biased region" description="Polar residues" evidence="1">
    <location>
        <begin position="430"/>
        <end position="446"/>
    </location>
</feature>
<reference evidence="3" key="2">
    <citation type="submission" date="2023-05" db="EMBL/GenBank/DDBJ databases">
        <authorList>
            <consortium name="Lawrence Berkeley National Laboratory"/>
            <person name="Steindorff A."/>
            <person name="Hensen N."/>
            <person name="Bonometti L."/>
            <person name="Westerberg I."/>
            <person name="Brannstrom I.O."/>
            <person name="Guillou S."/>
            <person name="Cros-Aarteil S."/>
            <person name="Calhoun S."/>
            <person name="Haridas S."/>
            <person name="Kuo A."/>
            <person name="Mondo S."/>
            <person name="Pangilinan J."/>
            <person name="Riley R."/>
            <person name="Labutti K."/>
            <person name="Andreopoulos B."/>
            <person name="Lipzen A."/>
            <person name="Chen C."/>
            <person name="Yanf M."/>
            <person name="Daum C."/>
            <person name="Ng V."/>
            <person name="Clum A."/>
            <person name="Ohm R."/>
            <person name="Martin F."/>
            <person name="Silar P."/>
            <person name="Natvig D."/>
            <person name="Lalanne C."/>
            <person name="Gautier V."/>
            <person name="Ament-Velasquez S.L."/>
            <person name="Kruys A."/>
            <person name="Hutchinson M.I."/>
            <person name="Powell A.J."/>
            <person name="Barry K."/>
            <person name="Miller A.N."/>
            <person name="Grigoriev I.V."/>
            <person name="Debuchy R."/>
            <person name="Gladieux P."/>
            <person name="Thoren M.H."/>
            <person name="Johannesson H."/>
        </authorList>
    </citation>
    <scope>NUCLEOTIDE SEQUENCE</scope>
    <source>
        <strain evidence="3">PSN309</strain>
    </source>
</reference>
<dbReference type="GO" id="GO:0035091">
    <property type="term" value="F:phosphatidylinositol binding"/>
    <property type="evidence" value="ECO:0007669"/>
    <property type="project" value="TreeGrafter"/>
</dbReference>
<sequence length="770" mass="83893">MQRVSAFLPSWDRSRHSNTRHASVSSASTTTTQHSAPGAFGKVFGWAEKIVVPVNRLSTASLANRSLTPTRFDRETYWPTNLDKECDKAARILKSFCFDGFQYPETRQPGEETTTPETPSEPSYVTKKIPSRIIQNAVGLAVFSCMRSGLWMSGSGGAGLITARKADGTWSPPSGIILHTAELGFVIGVDVYDCVLVINNVQTLELFTRPRLTLGVDCSLSVGPLVAMEGPEPEIKWKEISDTVLTYIKARGKHQAVGLDGSLVTERGNENERFYDSNVSVMDILAGNIPKTIPEMRPLFEVIKAAEGRTDYDKPLFDWLAQQPAPGDAVIETPKMSMSPATPSKLGFGIPDVDDPDPYGVIGLEMAGIEIREAGSKLRPTSTQFEYHPSPTSPVFARFSRQSMETFASRSNRGSTMSAKTQATAMTDAYTQTDVTSQAETSFSRANSDDGKDSVSDKLPAVVEPEEVDYTKVDMSIIERLRKRASEVPPGAEISLMEVIQEAKEEKAAEEAKATPAVEEKPVTVDRVAGPDASTEPVEKTADERDEDADDEDEEEEAEEDVVICEVATAAAQPTRSSIRTSQITQVIQAKGAHVVTIPKRIPPPLPARSPARASRGSKSEYGDVSSLKSPVRNSVLSIESPASESDHATEVSMDDALSRRSVEQRPESPMMYSRPESPRHQKNSSSVSTAVAVQTILEQRKSLEQNPMPQSLETPSSAEDSEREPRTPQTENEFLSAAEQQDEKMVTGAKEVRIVSPTGSTESRSVSVV</sequence>
<dbReference type="InterPro" id="IPR051702">
    <property type="entry name" value="SH3_domain_YSC84-like"/>
</dbReference>
<feature type="compositionally biased region" description="Low complexity" evidence="1">
    <location>
        <begin position="104"/>
        <end position="122"/>
    </location>
</feature>
<accession>A0AAN6WW45</accession>
<reference evidence="3" key="1">
    <citation type="journal article" date="2023" name="Mol. Phylogenet. Evol.">
        <title>Genome-scale phylogeny and comparative genomics of the fungal order Sordariales.</title>
        <authorList>
            <person name="Hensen N."/>
            <person name="Bonometti L."/>
            <person name="Westerberg I."/>
            <person name="Brannstrom I.O."/>
            <person name="Guillou S."/>
            <person name="Cros-Aarteil S."/>
            <person name="Calhoun S."/>
            <person name="Haridas S."/>
            <person name="Kuo A."/>
            <person name="Mondo S."/>
            <person name="Pangilinan J."/>
            <person name="Riley R."/>
            <person name="LaButti K."/>
            <person name="Andreopoulos B."/>
            <person name="Lipzen A."/>
            <person name="Chen C."/>
            <person name="Yan M."/>
            <person name="Daum C."/>
            <person name="Ng V."/>
            <person name="Clum A."/>
            <person name="Steindorff A."/>
            <person name="Ohm R.A."/>
            <person name="Martin F."/>
            <person name="Silar P."/>
            <person name="Natvig D.O."/>
            <person name="Lalanne C."/>
            <person name="Gautier V."/>
            <person name="Ament-Velasquez S.L."/>
            <person name="Kruys A."/>
            <person name="Hutchinson M.I."/>
            <person name="Powell A.J."/>
            <person name="Barry K."/>
            <person name="Miller A.N."/>
            <person name="Grigoriev I.V."/>
            <person name="Debuchy R."/>
            <person name="Gladieux P."/>
            <person name="Hiltunen Thoren M."/>
            <person name="Johannesson H."/>
        </authorList>
    </citation>
    <scope>NUCLEOTIDE SEQUENCE</scope>
    <source>
        <strain evidence="3">PSN309</strain>
    </source>
</reference>
<feature type="region of interest" description="Disordered" evidence="1">
    <location>
        <begin position="507"/>
        <end position="563"/>
    </location>
</feature>
<comment type="caution">
    <text evidence="3">The sequence shown here is derived from an EMBL/GenBank/DDBJ whole genome shotgun (WGS) entry which is preliminary data.</text>
</comment>
<dbReference type="Pfam" id="PF04366">
    <property type="entry name" value="Ysc84"/>
    <property type="match status" value="1"/>
</dbReference>
<gene>
    <name evidence="3" type="ORF">QBC35DRAFT_148776</name>
</gene>
<evidence type="ECO:0000259" key="2">
    <source>
        <dbReference type="Pfam" id="PF04366"/>
    </source>
</evidence>
<dbReference type="InterPro" id="IPR007461">
    <property type="entry name" value="Ysc84_actin-binding"/>
</dbReference>
<feature type="compositionally biased region" description="Low complexity" evidence="1">
    <location>
        <begin position="685"/>
        <end position="694"/>
    </location>
</feature>
<feature type="compositionally biased region" description="Basic and acidic residues" evidence="1">
    <location>
        <begin position="507"/>
        <end position="524"/>
    </location>
</feature>
<feature type="compositionally biased region" description="Polar residues" evidence="1">
    <location>
        <begin position="705"/>
        <end position="719"/>
    </location>
</feature>
<organism evidence="3 4">
    <name type="scientific">Podospora australis</name>
    <dbReference type="NCBI Taxonomy" id="1536484"/>
    <lineage>
        <taxon>Eukaryota</taxon>
        <taxon>Fungi</taxon>
        <taxon>Dikarya</taxon>
        <taxon>Ascomycota</taxon>
        <taxon>Pezizomycotina</taxon>
        <taxon>Sordariomycetes</taxon>
        <taxon>Sordariomycetidae</taxon>
        <taxon>Sordariales</taxon>
        <taxon>Podosporaceae</taxon>
        <taxon>Podospora</taxon>
    </lineage>
</organism>
<feature type="compositionally biased region" description="Basic and acidic residues" evidence="1">
    <location>
        <begin position="447"/>
        <end position="456"/>
    </location>
</feature>
<dbReference type="PANTHER" id="PTHR15629:SF8">
    <property type="entry name" value="DUF500 DOMAIN PROTEIN (AFU_ORTHOLOGUE AFUA_5G07310)"/>
    <property type="match status" value="1"/>
</dbReference>
<dbReference type="EMBL" id="MU864377">
    <property type="protein sequence ID" value="KAK4189270.1"/>
    <property type="molecule type" value="Genomic_DNA"/>
</dbReference>
<feature type="region of interest" description="Disordered" evidence="1">
    <location>
        <begin position="104"/>
        <end position="125"/>
    </location>
</feature>
<feature type="domain" description="Ysc84 actin-binding" evidence="2">
    <location>
        <begin position="179"/>
        <end position="306"/>
    </location>
</feature>
<feature type="compositionally biased region" description="Acidic residues" evidence="1">
    <location>
        <begin position="544"/>
        <end position="563"/>
    </location>
</feature>
<evidence type="ECO:0000256" key="1">
    <source>
        <dbReference type="SAM" id="MobiDB-lite"/>
    </source>
</evidence>
<feature type="compositionally biased region" description="Basic and acidic residues" evidence="1">
    <location>
        <begin position="657"/>
        <end position="667"/>
    </location>
</feature>
<evidence type="ECO:0000313" key="3">
    <source>
        <dbReference type="EMBL" id="KAK4189270.1"/>
    </source>
</evidence>
<feature type="compositionally biased region" description="Low complexity" evidence="1">
    <location>
        <begin position="20"/>
        <end position="34"/>
    </location>
</feature>
<keyword evidence="4" id="KW-1185">Reference proteome</keyword>
<protein>
    <recommendedName>
        <fullName evidence="2">Ysc84 actin-binding domain-containing protein</fullName>
    </recommendedName>
</protein>